<evidence type="ECO:0000256" key="1">
    <source>
        <dbReference type="SAM" id="Coils"/>
    </source>
</evidence>
<dbReference type="Proteomes" id="UP000009168">
    <property type="component" value="Unassembled WGS sequence"/>
</dbReference>
<accession>W7XD48</accession>
<dbReference type="KEGG" id="tet:TTHERM_000509119"/>
<proteinExistence type="predicted"/>
<dbReference type="RefSeq" id="XP_012652912.1">
    <property type="nucleotide sequence ID" value="XM_012797458.1"/>
</dbReference>
<evidence type="ECO:0000313" key="3">
    <source>
        <dbReference type="Proteomes" id="UP000009168"/>
    </source>
</evidence>
<feature type="coiled-coil region" evidence="1">
    <location>
        <begin position="122"/>
        <end position="157"/>
    </location>
</feature>
<dbReference type="AlphaFoldDB" id="W7XD48"/>
<evidence type="ECO:0000313" key="2">
    <source>
        <dbReference type="EMBL" id="EWS74538.1"/>
    </source>
</evidence>
<protein>
    <submittedName>
        <fullName evidence="2">Uncharacterized protein</fullName>
    </submittedName>
</protein>
<dbReference type="OrthoDB" id="10623194at2759"/>
<sequence>MSNLNLSQSCITYAAEKPSERVQEYLRNSVVSPNQLSQYTSLQSFDEKVPADRIPSVLEELRLYEDFCVKNDQYIEANKCVKMIETLQKQEVKISEKTIKNINQSEMSELEEINLQQFKEFNEIWDKTIEEYTKELKQKEQELIQQHEQQIHEFDESIKYIQFPKTKYSTEVIQLRYLLEQLNKNKRYLESHDVKKRILELEQRDEQKWTAIFQQKVAVKRVQLLQKQKAELQALQSKLENQLQLKIRTRKQEMNKYAQWLQNMKQELSVTQGLELSRIMVQGEKRNVKVEGGQCNSSLIVSQNYSQLLDVSRSYNSPMNGNQSSIQN</sequence>
<dbReference type="GeneID" id="24439340"/>
<dbReference type="PANTHER" id="PTHR47026">
    <property type="entry name" value="PIGMENTOSA GTPASE REGULATOR-LIKE PROTEIN, PUTATIVE-RELATED"/>
    <property type="match status" value="1"/>
</dbReference>
<dbReference type="InParanoid" id="W7XD48"/>
<dbReference type="EMBL" id="GG662708">
    <property type="protein sequence ID" value="EWS74538.1"/>
    <property type="molecule type" value="Genomic_DNA"/>
</dbReference>
<keyword evidence="3" id="KW-1185">Reference proteome</keyword>
<feature type="coiled-coil region" evidence="1">
    <location>
        <begin position="222"/>
        <end position="252"/>
    </location>
</feature>
<name>W7XD48_TETTS</name>
<reference evidence="3" key="1">
    <citation type="journal article" date="2006" name="PLoS Biol.">
        <title>Macronuclear genome sequence of the ciliate Tetrahymena thermophila, a model eukaryote.</title>
        <authorList>
            <person name="Eisen J.A."/>
            <person name="Coyne R.S."/>
            <person name="Wu M."/>
            <person name="Wu D."/>
            <person name="Thiagarajan M."/>
            <person name="Wortman J.R."/>
            <person name="Badger J.H."/>
            <person name="Ren Q."/>
            <person name="Amedeo P."/>
            <person name="Jones K.M."/>
            <person name="Tallon L.J."/>
            <person name="Delcher A.L."/>
            <person name="Salzberg S.L."/>
            <person name="Silva J.C."/>
            <person name="Haas B.J."/>
            <person name="Majoros W.H."/>
            <person name="Farzad M."/>
            <person name="Carlton J.M."/>
            <person name="Smith R.K. Jr."/>
            <person name="Garg J."/>
            <person name="Pearlman R.E."/>
            <person name="Karrer K.M."/>
            <person name="Sun L."/>
            <person name="Manning G."/>
            <person name="Elde N.C."/>
            <person name="Turkewitz A.P."/>
            <person name="Asai D.J."/>
            <person name="Wilkes D.E."/>
            <person name="Wang Y."/>
            <person name="Cai H."/>
            <person name="Collins K."/>
            <person name="Stewart B.A."/>
            <person name="Lee S.R."/>
            <person name="Wilamowska K."/>
            <person name="Weinberg Z."/>
            <person name="Ruzzo W.L."/>
            <person name="Wloga D."/>
            <person name="Gaertig J."/>
            <person name="Frankel J."/>
            <person name="Tsao C.-C."/>
            <person name="Gorovsky M.A."/>
            <person name="Keeling P.J."/>
            <person name="Waller R.F."/>
            <person name="Patron N.J."/>
            <person name="Cherry J.M."/>
            <person name="Stover N.A."/>
            <person name="Krieger C.J."/>
            <person name="del Toro C."/>
            <person name="Ryder H.F."/>
            <person name="Williamson S.C."/>
            <person name="Barbeau R.A."/>
            <person name="Hamilton E.P."/>
            <person name="Orias E."/>
        </authorList>
    </citation>
    <scope>NUCLEOTIDE SEQUENCE [LARGE SCALE GENOMIC DNA]</scope>
    <source>
        <strain evidence="3">SB210</strain>
    </source>
</reference>
<keyword evidence="1" id="KW-0175">Coiled coil</keyword>
<organism evidence="2 3">
    <name type="scientific">Tetrahymena thermophila (strain SB210)</name>
    <dbReference type="NCBI Taxonomy" id="312017"/>
    <lineage>
        <taxon>Eukaryota</taxon>
        <taxon>Sar</taxon>
        <taxon>Alveolata</taxon>
        <taxon>Ciliophora</taxon>
        <taxon>Intramacronucleata</taxon>
        <taxon>Oligohymenophorea</taxon>
        <taxon>Hymenostomatida</taxon>
        <taxon>Tetrahymenina</taxon>
        <taxon>Tetrahymenidae</taxon>
        <taxon>Tetrahymena</taxon>
    </lineage>
</organism>
<dbReference type="PANTHER" id="PTHR47026:SF2">
    <property type="entry name" value="FLAGELLAR ASSOCIATED PROTEIN"/>
    <property type="match status" value="1"/>
</dbReference>
<gene>
    <name evidence="2" type="ORF">TTHERM_000509119</name>
</gene>